<sequence>MLTIDQFLPKSAGAAPTSENASIVHKHEAGYRLTRHQTGSSDVIFVVWDGNTIIAQGSYDSLQGQQRLADEDKIQTVYRVLARGAMWLLVLTRDPIARMTALNHYNDFVEAITQLEGYQDERVTRAMSSWKEEGELAHFDGNAVLARAEALYLAFPTWNYEIISKEVNGVKMEAMVQYGVPGIRLLYTHKVVDEKSKAGQELKRWYTLPLDGDWYTAANNHLSMMAMIAEGNRNEMAADSAPQPQPVPRPTRPQYPFECGQCGAKYNVDVIHRHQPTIDVRCRECGSENRNLPR</sequence>
<evidence type="ECO:0000313" key="2">
    <source>
        <dbReference type="Proteomes" id="UP000202181"/>
    </source>
</evidence>
<name>A0A1B2IA27_9CAUD</name>
<dbReference type="KEGG" id="vg:29057038"/>
<reference evidence="1" key="1">
    <citation type="submission" date="2016-06" db="EMBL/GenBank/DDBJ databases">
        <authorList>
            <person name="Berg J.A."/>
            <person name="Hyde J.R."/>
            <person name="Breakwell D.P."/>
            <person name="Hope S."/>
            <person name="Grose J.H."/>
        </authorList>
    </citation>
    <scope>NUCLEOTIDE SEQUENCE [LARGE SCALE GENOMIC DNA]</scope>
</reference>
<proteinExistence type="predicted"/>
<protein>
    <submittedName>
        <fullName evidence="1">Uncharacterized protein</fullName>
    </submittedName>
</protein>
<gene>
    <name evidence="1" type="ORF">ASESINO_88</name>
</gene>
<keyword evidence="2" id="KW-1185">Reference proteome</keyword>
<evidence type="ECO:0000313" key="1">
    <source>
        <dbReference type="EMBL" id="ANZ48101.1"/>
    </source>
</evidence>
<dbReference type="OrthoDB" id="36548at10239"/>
<dbReference type="GeneID" id="29057038"/>
<dbReference type="Proteomes" id="UP000202181">
    <property type="component" value="Segment"/>
</dbReference>
<dbReference type="RefSeq" id="YP_009290706.1">
    <property type="nucleotide sequence ID" value="NC_031107.2"/>
</dbReference>
<organism evidence="1 2">
    <name type="scientific">Erwinia phage vB_EamM_Asesino</name>
    <dbReference type="NCBI Taxonomy" id="1883370"/>
    <lineage>
        <taxon>Viruses</taxon>
        <taxon>Duplodnaviria</taxon>
        <taxon>Heunggongvirae</taxon>
        <taxon>Uroviricota</taxon>
        <taxon>Caudoviricetes</taxon>
        <taxon>Chimalliviridae</taxon>
        <taxon>Erskinevirus</taxon>
        <taxon>Erskinevirus asesino</taxon>
    </lineage>
</organism>
<accession>A0A1B2IA27</accession>
<dbReference type="EMBL" id="KX397364">
    <property type="protein sequence ID" value="ANZ48101.1"/>
    <property type="molecule type" value="Genomic_DNA"/>
</dbReference>